<dbReference type="EMBL" id="CAADFR010000022">
    <property type="protein sequence ID" value="VFK38189.1"/>
    <property type="molecule type" value="Genomic_DNA"/>
</dbReference>
<gene>
    <name evidence="2" type="ORF">BECKSD772E_GA0070983_102111</name>
    <name evidence="1" type="ORF">BECKSD772F_GA0070984_102211</name>
</gene>
<dbReference type="AlphaFoldDB" id="A0A450Y9H4"/>
<evidence type="ECO:0000313" key="2">
    <source>
        <dbReference type="EMBL" id="VFK42987.1"/>
    </source>
</evidence>
<dbReference type="EMBL" id="CAADFU010000021">
    <property type="protein sequence ID" value="VFK42987.1"/>
    <property type="molecule type" value="Genomic_DNA"/>
</dbReference>
<sequence length="69" mass="7853">MLVSEIFGLRRAGHRNKKSAIAKWKRLAVVDVEKTESLKERADSFVAYGVNLFISRSALQMDLVLRAVY</sequence>
<evidence type="ECO:0000313" key="1">
    <source>
        <dbReference type="EMBL" id="VFK38189.1"/>
    </source>
</evidence>
<proteinExistence type="predicted"/>
<protein>
    <submittedName>
        <fullName evidence="1">Uncharacterized protein</fullName>
    </submittedName>
</protein>
<organism evidence="1">
    <name type="scientific">Candidatus Kentrum sp. SD</name>
    <dbReference type="NCBI Taxonomy" id="2126332"/>
    <lineage>
        <taxon>Bacteria</taxon>
        <taxon>Pseudomonadati</taxon>
        <taxon>Pseudomonadota</taxon>
        <taxon>Gammaproteobacteria</taxon>
        <taxon>Candidatus Kentrum</taxon>
    </lineage>
</organism>
<accession>A0A450Y9H4</accession>
<name>A0A450Y9H4_9GAMM</name>
<reference evidence="1" key="1">
    <citation type="submission" date="2019-02" db="EMBL/GenBank/DDBJ databases">
        <authorList>
            <person name="Gruber-Vodicka R. H."/>
            <person name="Seah K. B. B."/>
        </authorList>
    </citation>
    <scope>NUCLEOTIDE SEQUENCE</scope>
    <source>
        <strain evidence="2">BECK_S1320</strain>
        <strain evidence="1">BECK_S1321</strain>
    </source>
</reference>